<dbReference type="AlphaFoldDB" id="A0A7R9KBX1"/>
<evidence type="ECO:0000313" key="1">
    <source>
        <dbReference type="EMBL" id="CAD7619831.1"/>
    </source>
</evidence>
<accession>A0A7R9KBX1</accession>
<dbReference type="Proteomes" id="UP000759131">
    <property type="component" value="Unassembled WGS sequence"/>
</dbReference>
<gene>
    <name evidence="1" type="ORF">OSB1V03_LOCUS329</name>
</gene>
<dbReference type="OrthoDB" id="6502547at2759"/>
<organism evidence="1">
    <name type="scientific">Medioppia subpectinata</name>
    <dbReference type="NCBI Taxonomy" id="1979941"/>
    <lineage>
        <taxon>Eukaryota</taxon>
        <taxon>Metazoa</taxon>
        <taxon>Ecdysozoa</taxon>
        <taxon>Arthropoda</taxon>
        <taxon>Chelicerata</taxon>
        <taxon>Arachnida</taxon>
        <taxon>Acari</taxon>
        <taxon>Acariformes</taxon>
        <taxon>Sarcoptiformes</taxon>
        <taxon>Oribatida</taxon>
        <taxon>Brachypylina</taxon>
        <taxon>Oppioidea</taxon>
        <taxon>Oppiidae</taxon>
        <taxon>Medioppia</taxon>
    </lineage>
</organism>
<dbReference type="EMBL" id="CAJPIZ010000063">
    <property type="protein sequence ID" value="CAG2100261.1"/>
    <property type="molecule type" value="Genomic_DNA"/>
</dbReference>
<name>A0A7R9KBX1_9ACAR</name>
<sequence>MDEMFLESPLAKIYNLTQVYEFSDSQTKAGVIIKCRIALNIVLLTAAQEVGLTFINALERRHGRLPAGNLRVDITTIKFTG</sequence>
<protein>
    <submittedName>
        <fullName evidence="1">Uncharacterized protein</fullName>
    </submittedName>
</protein>
<proteinExistence type="predicted"/>
<evidence type="ECO:0000313" key="2">
    <source>
        <dbReference type="Proteomes" id="UP000759131"/>
    </source>
</evidence>
<keyword evidence="2" id="KW-1185">Reference proteome</keyword>
<dbReference type="EMBL" id="OC854638">
    <property type="protein sequence ID" value="CAD7619831.1"/>
    <property type="molecule type" value="Genomic_DNA"/>
</dbReference>
<reference evidence="1" key="1">
    <citation type="submission" date="2020-11" db="EMBL/GenBank/DDBJ databases">
        <authorList>
            <person name="Tran Van P."/>
        </authorList>
    </citation>
    <scope>NUCLEOTIDE SEQUENCE</scope>
</reference>